<name>A0A8K0RGN5_9PLEO</name>
<dbReference type="Proteomes" id="UP000813461">
    <property type="component" value="Unassembled WGS sequence"/>
</dbReference>
<gene>
    <name evidence="1" type="ORF">FB567DRAFT_576715</name>
</gene>
<sequence length="287" mass="33214">MAAQNDPTITDPRLRKDADLFYYEPRTEDAPAHYDRGEIVADLTSFYSFLPHVSESTVNTAPLGGWPEITKESLAKHDIHKSPEAVELMRHLPYISGDQPWIMFTAYVCDYRRAALPSEATILEGRPRWFPNAASKEWPPWTVMLTAGTDREASVYILDTTDGTITRYCAGDCGPYPPTYSADDPRSWRDRIDMETVTVQEWLGHWKKKYLDMTVLAIPPDYDGYGSHDPFFGEIDAKPGSYNYDVMNSMRKIYQNYGWPDIDNYQKENCIEELKSWYKDYLERQLK</sequence>
<dbReference type="OrthoDB" id="5343383at2759"/>
<dbReference type="AlphaFoldDB" id="A0A8K0RGN5"/>
<accession>A0A8K0RGN5</accession>
<keyword evidence="2" id="KW-1185">Reference proteome</keyword>
<comment type="caution">
    <text evidence="1">The sequence shown here is derived from an EMBL/GenBank/DDBJ whole genome shotgun (WGS) entry which is preliminary data.</text>
</comment>
<dbReference type="EMBL" id="JAGMVJ010000003">
    <property type="protein sequence ID" value="KAH7092293.1"/>
    <property type="molecule type" value="Genomic_DNA"/>
</dbReference>
<reference evidence="1" key="1">
    <citation type="journal article" date="2021" name="Nat. Commun.">
        <title>Genetic determinants of endophytism in the Arabidopsis root mycobiome.</title>
        <authorList>
            <person name="Mesny F."/>
            <person name="Miyauchi S."/>
            <person name="Thiergart T."/>
            <person name="Pickel B."/>
            <person name="Atanasova L."/>
            <person name="Karlsson M."/>
            <person name="Huettel B."/>
            <person name="Barry K.W."/>
            <person name="Haridas S."/>
            <person name="Chen C."/>
            <person name="Bauer D."/>
            <person name="Andreopoulos W."/>
            <person name="Pangilinan J."/>
            <person name="LaButti K."/>
            <person name="Riley R."/>
            <person name="Lipzen A."/>
            <person name="Clum A."/>
            <person name="Drula E."/>
            <person name="Henrissat B."/>
            <person name="Kohler A."/>
            <person name="Grigoriev I.V."/>
            <person name="Martin F.M."/>
            <person name="Hacquard S."/>
        </authorList>
    </citation>
    <scope>NUCLEOTIDE SEQUENCE</scope>
    <source>
        <strain evidence="1">MPI-SDFR-AT-0120</strain>
    </source>
</reference>
<evidence type="ECO:0000313" key="1">
    <source>
        <dbReference type="EMBL" id="KAH7092293.1"/>
    </source>
</evidence>
<protein>
    <submittedName>
        <fullName evidence="1">Uncharacterized protein</fullName>
    </submittedName>
</protein>
<proteinExistence type="predicted"/>
<organism evidence="1 2">
    <name type="scientific">Paraphoma chrysanthemicola</name>
    <dbReference type="NCBI Taxonomy" id="798071"/>
    <lineage>
        <taxon>Eukaryota</taxon>
        <taxon>Fungi</taxon>
        <taxon>Dikarya</taxon>
        <taxon>Ascomycota</taxon>
        <taxon>Pezizomycotina</taxon>
        <taxon>Dothideomycetes</taxon>
        <taxon>Pleosporomycetidae</taxon>
        <taxon>Pleosporales</taxon>
        <taxon>Pleosporineae</taxon>
        <taxon>Phaeosphaeriaceae</taxon>
        <taxon>Paraphoma</taxon>
    </lineage>
</organism>
<evidence type="ECO:0000313" key="2">
    <source>
        <dbReference type="Proteomes" id="UP000813461"/>
    </source>
</evidence>